<feature type="region of interest" description="Disordered" evidence="1">
    <location>
        <begin position="758"/>
        <end position="780"/>
    </location>
</feature>
<feature type="non-terminal residue" evidence="2">
    <location>
        <position position="1"/>
    </location>
</feature>
<gene>
    <name evidence="2" type="ORF">MAR_007786</name>
</gene>
<accession>A0ABY7DU15</accession>
<sequence length="780" mass="89223">WRKKIPRRQFFTKSFGISRNLLALKEKSVDARADDKVSIGLHQDGCGERERDVLVQGVLHRQREACRGQERRNVSDVAGYDVTVTVMPDVLHVKYSNDIKPEFILPISTLSICAAVRGVESHGDPGNMKFVPVHSVITANEPDSEHPAIYATVMRSHRDTSESLLCHAFICNSTRDALHLVNATQTAHTAHRRGYTSNGAMKFFIDQSTEFDKTLRVSQSAHARKQDTKKIYMYQEDFDTRQFNADSKTYVTRNDDFDMRRTATITRSYDTDNVVEDGDRQTTYYIKAGDYRASTPPPAVESETVIVRADAEIQRPPTPPPQQTIYVDKPVVVPQKPIEYPKPRIIERPVMIKPPTPPPMEPQTIYVDKPIFKEMKWPDPPKPIVIERPCYIDPPPPPEQKAQTIVVDKPIVREYPRPPTPPSPIIQENLVYINAPEWPRQSPQKIIVDRPVVRPIGPAPPPPPPDIEERTVYIDPPEFPKQQAHRIVVEKPVFNPPKPAPRPPTPEIEEKIVYIDCPPYPKQEAQRIIVEKPIIKDPGPPPPAPKPIIIEKTVYIDGPKYQQQEPQRIIVEKPVLRDRGPPPPPPKPIIIEKIVYIDPPPWPKQEPQRIIVEKPVIRQRPPPPVPKPVVIEKPVYVDVPAPPMPEPQRVIVEKPIMRTTYGLSETRREPSVYNYHYQHRPANVRSSYVVRSTSPQRGLRRYAISEVGDDRTRRVDYGSDGGAAYRLYGQPRDFRFKENQFMNERGFGRSIHQELRTSRGPNSYTYGGAYRMNERRGSIH</sequence>
<evidence type="ECO:0000313" key="2">
    <source>
        <dbReference type="EMBL" id="WAR01228.1"/>
    </source>
</evidence>
<proteinExistence type="predicted"/>
<dbReference type="PRINTS" id="PR01217">
    <property type="entry name" value="PRICHEXTENSN"/>
</dbReference>
<dbReference type="Proteomes" id="UP001164746">
    <property type="component" value="Chromosome 4"/>
</dbReference>
<dbReference type="PANTHER" id="PTHR21219:SF4">
    <property type="entry name" value="PID DOMAIN-CONTAINING PROTEIN"/>
    <property type="match status" value="1"/>
</dbReference>
<organism evidence="2 3">
    <name type="scientific">Mya arenaria</name>
    <name type="common">Soft-shell clam</name>
    <dbReference type="NCBI Taxonomy" id="6604"/>
    <lineage>
        <taxon>Eukaryota</taxon>
        <taxon>Metazoa</taxon>
        <taxon>Spiralia</taxon>
        <taxon>Lophotrochozoa</taxon>
        <taxon>Mollusca</taxon>
        <taxon>Bivalvia</taxon>
        <taxon>Autobranchia</taxon>
        <taxon>Heteroconchia</taxon>
        <taxon>Euheterodonta</taxon>
        <taxon>Imparidentia</taxon>
        <taxon>Neoheterodontei</taxon>
        <taxon>Myida</taxon>
        <taxon>Myoidea</taxon>
        <taxon>Myidae</taxon>
        <taxon>Mya</taxon>
    </lineage>
</organism>
<keyword evidence="3" id="KW-1185">Reference proteome</keyword>
<evidence type="ECO:0000313" key="3">
    <source>
        <dbReference type="Proteomes" id="UP001164746"/>
    </source>
</evidence>
<dbReference type="PANTHER" id="PTHR21219">
    <property type="entry name" value="FI19613P1"/>
    <property type="match status" value="1"/>
</dbReference>
<name>A0ABY7DU15_MYAAR</name>
<protein>
    <submittedName>
        <fullName evidence="2">FHAB-like protein</fullName>
    </submittedName>
</protein>
<evidence type="ECO:0000256" key="1">
    <source>
        <dbReference type="SAM" id="MobiDB-lite"/>
    </source>
</evidence>
<dbReference type="EMBL" id="CP111015">
    <property type="protein sequence ID" value="WAR01228.1"/>
    <property type="molecule type" value="Genomic_DNA"/>
</dbReference>
<reference evidence="2" key="1">
    <citation type="submission" date="2022-11" db="EMBL/GenBank/DDBJ databases">
        <title>Centuries of genome instability and evolution in soft-shell clam transmissible cancer (bioRxiv).</title>
        <authorList>
            <person name="Hart S.F.M."/>
            <person name="Yonemitsu M.A."/>
            <person name="Giersch R.M."/>
            <person name="Beal B.F."/>
            <person name="Arriagada G."/>
            <person name="Davis B.W."/>
            <person name="Ostrander E.A."/>
            <person name="Goff S.P."/>
            <person name="Metzger M.J."/>
        </authorList>
    </citation>
    <scope>NUCLEOTIDE SEQUENCE</scope>
    <source>
        <strain evidence="2">MELC-2E11</strain>
        <tissue evidence="2">Siphon/mantle</tissue>
    </source>
</reference>